<evidence type="ECO:0000256" key="4">
    <source>
        <dbReference type="ARBA" id="ARBA00023136"/>
    </source>
</evidence>
<feature type="transmembrane region" description="Helical" evidence="5">
    <location>
        <begin position="111"/>
        <end position="132"/>
    </location>
</feature>
<dbReference type="OrthoDB" id="6884957at2759"/>
<dbReference type="AlphaFoldDB" id="B4QTC1"/>
<evidence type="ECO:0000256" key="2">
    <source>
        <dbReference type="ARBA" id="ARBA00022692"/>
    </source>
</evidence>
<feature type="transmembrane region" description="Helical" evidence="5">
    <location>
        <begin position="139"/>
        <end position="158"/>
    </location>
</feature>
<protein>
    <submittedName>
        <fullName evidence="7">GD19300</fullName>
    </submittedName>
</protein>
<dbReference type="SUPFAM" id="SSF103473">
    <property type="entry name" value="MFS general substrate transporter"/>
    <property type="match status" value="1"/>
</dbReference>
<dbReference type="InterPro" id="IPR005828">
    <property type="entry name" value="MFS_sugar_transport-like"/>
</dbReference>
<reference evidence="7 8" key="1">
    <citation type="journal article" date="2007" name="Nature">
        <title>Evolution of genes and genomes on the Drosophila phylogeny.</title>
        <authorList>
            <consortium name="Drosophila 12 Genomes Consortium"/>
            <person name="Clark A.G."/>
            <person name="Eisen M.B."/>
            <person name="Smith D.R."/>
            <person name="Bergman C.M."/>
            <person name="Oliver B."/>
            <person name="Markow T.A."/>
            <person name="Kaufman T.C."/>
            <person name="Kellis M."/>
            <person name="Gelbart W."/>
            <person name="Iyer V.N."/>
            <person name="Pollard D.A."/>
            <person name="Sackton T.B."/>
            <person name="Larracuente A.M."/>
            <person name="Singh N.D."/>
            <person name="Abad J.P."/>
            <person name="Abt D.N."/>
            <person name="Adryan B."/>
            <person name="Aguade M."/>
            <person name="Akashi H."/>
            <person name="Anderson W.W."/>
            <person name="Aquadro C.F."/>
            <person name="Ardell D.H."/>
            <person name="Arguello R."/>
            <person name="Artieri C.G."/>
            <person name="Barbash D.A."/>
            <person name="Barker D."/>
            <person name="Barsanti P."/>
            <person name="Batterham P."/>
            <person name="Batzoglou S."/>
            <person name="Begun D."/>
            <person name="Bhutkar A."/>
            <person name="Blanco E."/>
            <person name="Bosak S.A."/>
            <person name="Bradley R.K."/>
            <person name="Brand A.D."/>
            <person name="Brent M.R."/>
            <person name="Brooks A.N."/>
            <person name="Brown R.H."/>
            <person name="Butlin R.K."/>
            <person name="Caggese C."/>
            <person name="Calvi B.R."/>
            <person name="Bernardo de Carvalho A."/>
            <person name="Caspi A."/>
            <person name="Castrezana S."/>
            <person name="Celniker S.E."/>
            <person name="Chang J.L."/>
            <person name="Chapple C."/>
            <person name="Chatterji S."/>
            <person name="Chinwalla A."/>
            <person name="Civetta A."/>
            <person name="Clifton S.W."/>
            <person name="Comeron J.M."/>
            <person name="Costello J.C."/>
            <person name="Coyne J.A."/>
            <person name="Daub J."/>
            <person name="David R.G."/>
            <person name="Delcher A.L."/>
            <person name="Delehaunty K."/>
            <person name="Do C.B."/>
            <person name="Ebling H."/>
            <person name="Edwards K."/>
            <person name="Eickbush T."/>
            <person name="Evans J.D."/>
            <person name="Filipski A."/>
            <person name="Findeiss S."/>
            <person name="Freyhult E."/>
            <person name="Fulton L."/>
            <person name="Fulton R."/>
            <person name="Garcia A.C."/>
            <person name="Gardiner A."/>
            <person name="Garfield D.A."/>
            <person name="Garvin B.E."/>
            <person name="Gibson G."/>
            <person name="Gilbert D."/>
            <person name="Gnerre S."/>
            <person name="Godfrey J."/>
            <person name="Good R."/>
            <person name="Gotea V."/>
            <person name="Gravely B."/>
            <person name="Greenberg A.J."/>
            <person name="Griffiths-Jones S."/>
            <person name="Gross S."/>
            <person name="Guigo R."/>
            <person name="Gustafson E.A."/>
            <person name="Haerty W."/>
            <person name="Hahn M.W."/>
            <person name="Halligan D.L."/>
            <person name="Halpern A.L."/>
            <person name="Halter G.M."/>
            <person name="Han M.V."/>
            <person name="Heger A."/>
            <person name="Hillier L."/>
            <person name="Hinrichs A.S."/>
            <person name="Holmes I."/>
            <person name="Hoskins R.A."/>
            <person name="Hubisz M.J."/>
            <person name="Hultmark D."/>
            <person name="Huntley M.A."/>
            <person name="Jaffe D.B."/>
            <person name="Jagadeeshan S."/>
            <person name="Jeck W.R."/>
            <person name="Johnson J."/>
            <person name="Jones C.D."/>
            <person name="Jordan W.C."/>
            <person name="Karpen G.H."/>
            <person name="Kataoka E."/>
            <person name="Keightley P.D."/>
            <person name="Kheradpour P."/>
            <person name="Kirkness E.F."/>
            <person name="Koerich L.B."/>
            <person name="Kristiansen K."/>
            <person name="Kudrna D."/>
            <person name="Kulathinal R.J."/>
            <person name="Kumar S."/>
            <person name="Kwok R."/>
            <person name="Lander E."/>
            <person name="Langley C.H."/>
            <person name="Lapoint R."/>
            <person name="Lazzaro B.P."/>
            <person name="Lee S.J."/>
            <person name="Levesque L."/>
            <person name="Li R."/>
            <person name="Lin C.F."/>
            <person name="Lin M.F."/>
            <person name="Lindblad-Toh K."/>
            <person name="Llopart A."/>
            <person name="Long M."/>
            <person name="Low L."/>
            <person name="Lozovsky E."/>
            <person name="Lu J."/>
            <person name="Luo M."/>
            <person name="Machado C.A."/>
            <person name="Makalowski W."/>
            <person name="Marzo M."/>
            <person name="Matsuda M."/>
            <person name="Matzkin L."/>
            <person name="McAllister B."/>
            <person name="McBride C.S."/>
            <person name="McKernan B."/>
            <person name="McKernan K."/>
            <person name="Mendez-Lago M."/>
            <person name="Minx P."/>
            <person name="Mollenhauer M.U."/>
            <person name="Montooth K."/>
            <person name="Mount S.M."/>
            <person name="Mu X."/>
            <person name="Myers E."/>
            <person name="Negre B."/>
            <person name="Newfeld S."/>
            <person name="Nielsen R."/>
            <person name="Noor M.A."/>
            <person name="O'Grady P."/>
            <person name="Pachter L."/>
            <person name="Papaceit M."/>
            <person name="Parisi M.J."/>
            <person name="Parisi M."/>
            <person name="Parts L."/>
            <person name="Pedersen J.S."/>
            <person name="Pesole G."/>
            <person name="Phillippy A.M."/>
            <person name="Ponting C.P."/>
            <person name="Pop M."/>
            <person name="Porcelli D."/>
            <person name="Powell J.R."/>
            <person name="Prohaska S."/>
            <person name="Pruitt K."/>
            <person name="Puig M."/>
            <person name="Quesneville H."/>
            <person name="Ram K.R."/>
            <person name="Rand D."/>
            <person name="Rasmussen M.D."/>
            <person name="Reed L.K."/>
            <person name="Reenan R."/>
            <person name="Reily A."/>
            <person name="Remington K.A."/>
            <person name="Rieger T.T."/>
            <person name="Ritchie M.G."/>
            <person name="Robin C."/>
            <person name="Rogers Y.H."/>
            <person name="Rohde C."/>
            <person name="Rozas J."/>
            <person name="Rubenfield M.J."/>
            <person name="Ruiz A."/>
            <person name="Russo S."/>
            <person name="Salzberg S.L."/>
            <person name="Sanchez-Gracia A."/>
            <person name="Saranga D.J."/>
            <person name="Sato H."/>
            <person name="Schaeffer S.W."/>
            <person name="Schatz M.C."/>
            <person name="Schlenke T."/>
            <person name="Schwartz R."/>
            <person name="Segarra C."/>
            <person name="Singh R.S."/>
            <person name="Sirot L."/>
            <person name="Sirota M."/>
            <person name="Sisneros N.B."/>
            <person name="Smith C.D."/>
            <person name="Smith T.F."/>
            <person name="Spieth J."/>
            <person name="Stage D.E."/>
            <person name="Stark A."/>
            <person name="Stephan W."/>
            <person name="Strausberg R.L."/>
            <person name="Strempel S."/>
            <person name="Sturgill D."/>
            <person name="Sutton G."/>
            <person name="Sutton G.G."/>
            <person name="Tao W."/>
            <person name="Teichmann S."/>
            <person name="Tobari Y.N."/>
            <person name="Tomimura Y."/>
            <person name="Tsolas J.M."/>
            <person name="Valente V.L."/>
            <person name="Venter E."/>
            <person name="Venter J.C."/>
            <person name="Vicario S."/>
            <person name="Vieira F.G."/>
            <person name="Vilella A.J."/>
            <person name="Villasante A."/>
            <person name="Walenz B."/>
            <person name="Wang J."/>
            <person name="Wasserman M."/>
            <person name="Watts T."/>
            <person name="Wilson D."/>
            <person name="Wilson R.K."/>
            <person name="Wing R.A."/>
            <person name="Wolfner M.F."/>
            <person name="Wong A."/>
            <person name="Wong G.K."/>
            <person name="Wu C.I."/>
            <person name="Wu G."/>
            <person name="Yamamoto D."/>
            <person name="Yang H.P."/>
            <person name="Yang S.P."/>
            <person name="Yorke J.A."/>
            <person name="Yoshida K."/>
            <person name="Zdobnov E."/>
            <person name="Zhang P."/>
            <person name="Zhang Y."/>
            <person name="Zimin A.V."/>
            <person name="Baldwin J."/>
            <person name="Abdouelleil A."/>
            <person name="Abdulkadir J."/>
            <person name="Abebe A."/>
            <person name="Abera B."/>
            <person name="Abreu J."/>
            <person name="Acer S.C."/>
            <person name="Aftuck L."/>
            <person name="Alexander A."/>
            <person name="An P."/>
            <person name="Anderson E."/>
            <person name="Anderson S."/>
            <person name="Arachi H."/>
            <person name="Azer M."/>
            <person name="Bachantsang P."/>
            <person name="Barry A."/>
            <person name="Bayul T."/>
            <person name="Berlin A."/>
            <person name="Bessette D."/>
            <person name="Bloom T."/>
            <person name="Blye J."/>
            <person name="Boguslavskiy L."/>
            <person name="Bonnet C."/>
            <person name="Boukhgalter B."/>
            <person name="Bourzgui I."/>
            <person name="Brown A."/>
            <person name="Cahill P."/>
            <person name="Channer S."/>
            <person name="Cheshatsang Y."/>
            <person name="Chuda L."/>
            <person name="Citroen M."/>
            <person name="Collymore A."/>
            <person name="Cooke P."/>
            <person name="Costello M."/>
            <person name="D'Aco K."/>
            <person name="Daza R."/>
            <person name="De Haan G."/>
            <person name="DeGray S."/>
            <person name="DeMaso C."/>
            <person name="Dhargay N."/>
            <person name="Dooley K."/>
            <person name="Dooley E."/>
            <person name="Doricent M."/>
            <person name="Dorje P."/>
            <person name="Dorjee K."/>
            <person name="Dupes A."/>
            <person name="Elong R."/>
            <person name="Falk J."/>
            <person name="Farina A."/>
            <person name="Faro S."/>
            <person name="Ferguson D."/>
            <person name="Fisher S."/>
            <person name="Foley C.D."/>
            <person name="Franke A."/>
            <person name="Friedrich D."/>
            <person name="Gadbois L."/>
            <person name="Gearin G."/>
            <person name="Gearin C.R."/>
            <person name="Giannoukos G."/>
            <person name="Goode T."/>
            <person name="Graham J."/>
            <person name="Grandbois E."/>
            <person name="Grewal S."/>
            <person name="Gyaltsen K."/>
            <person name="Hafez N."/>
            <person name="Hagos B."/>
            <person name="Hall J."/>
            <person name="Henson C."/>
            <person name="Hollinger A."/>
            <person name="Honan T."/>
            <person name="Huard M.D."/>
            <person name="Hughes L."/>
            <person name="Hurhula B."/>
            <person name="Husby M.E."/>
            <person name="Kamat A."/>
            <person name="Kanga B."/>
            <person name="Kashin S."/>
            <person name="Khazanovich D."/>
            <person name="Kisner P."/>
            <person name="Lance K."/>
            <person name="Lara M."/>
            <person name="Lee W."/>
            <person name="Lennon N."/>
            <person name="Letendre F."/>
            <person name="LeVine R."/>
            <person name="Lipovsky A."/>
            <person name="Liu X."/>
            <person name="Liu J."/>
            <person name="Liu S."/>
            <person name="Lokyitsang T."/>
            <person name="Lokyitsang Y."/>
            <person name="Lubonja R."/>
            <person name="Lui A."/>
            <person name="MacDonald P."/>
            <person name="Magnisalis V."/>
            <person name="Maru K."/>
            <person name="Matthews C."/>
            <person name="McCusker W."/>
            <person name="McDonough S."/>
            <person name="Mehta T."/>
            <person name="Meldrim J."/>
            <person name="Meneus L."/>
            <person name="Mihai O."/>
            <person name="Mihalev A."/>
            <person name="Mihova T."/>
            <person name="Mittelman R."/>
            <person name="Mlenga V."/>
            <person name="Montmayeur A."/>
            <person name="Mulrain L."/>
            <person name="Navidi A."/>
            <person name="Naylor J."/>
            <person name="Negash T."/>
            <person name="Nguyen T."/>
            <person name="Nguyen N."/>
            <person name="Nicol R."/>
            <person name="Norbu C."/>
            <person name="Norbu N."/>
            <person name="Novod N."/>
            <person name="O'Neill B."/>
            <person name="Osman S."/>
            <person name="Markiewicz E."/>
            <person name="Oyono O.L."/>
            <person name="Patti C."/>
            <person name="Phunkhang P."/>
            <person name="Pierre F."/>
            <person name="Priest M."/>
            <person name="Raghuraman S."/>
            <person name="Rege F."/>
            <person name="Reyes R."/>
            <person name="Rise C."/>
            <person name="Rogov P."/>
            <person name="Ross K."/>
            <person name="Ryan E."/>
            <person name="Settipalli S."/>
            <person name="Shea T."/>
            <person name="Sherpa N."/>
            <person name="Shi L."/>
            <person name="Shih D."/>
            <person name="Sparrow T."/>
            <person name="Spaulding J."/>
            <person name="Stalker J."/>
            <person name="Stange-Thomann N."/>
            <person name="Stavropoulos S."/>
            <person name="Stone C."/>
            <person name="Strader C."/>
            <person name="Tesfaye S."/>
            <person name="Thomson T."/>
            <person name="Thoulutsang Y."/>
            <person name="Thoulutsang D."/>
            <person name="Topham K."/>
            <person name="Topping I."/>
            <person name="Tsamla T."/>
            <person name="Vassiliev H."/>
            <person name="Vo A."/>
            <person name="Wangchuk T."/>
            <person name="Wangdi T."/>
            <person name="Weiand M."/>
            <person name="Wilkinson J."/>
            <person name="Wilson A."/>
            <person name="Yadav S."/>
            <person name="Young G."/>
            <person name="Yu Q."/>
            <person name="Zembek L."/>
            <person name="Zhong D."/>
            <person name="Zimmer A."/>
            <person name="Zwirko Z."/>
            <person name="Jaffe D.B."/>
            <person name="Alvarez P."/>
            <person name="Brockman W."/>
            <person name="Butler J."/>
            <person name="Chin C."/>
            <person name="Gnerre S."/>
            <person name="Grabherr M."/>
            <person name="Kleber M."/>
            <person name="Mauceli E."/>
            <person name="MacCallum I."/>
        </authorList>
    </citation>
    <scope>NUCLEOTIDE SEQUENCE [LARGE SCALE GENOMIC DNA]</scope>
    <source>
        <strain evidence="8">white501</strain>
    </source>
</reference>
<dbReference type="InterPro" id="IPR036259">
    <property type="entry name" value="MFS_trans_sf"/>
</dbReference>
<dbReference type="Gene3D" id="1.20.1250.20">
    <property type="entry name" value="MFS general substrate transporter like domains"/>
    <property type="match status" value="1"/>
</dbReference>
<dbReference type="GO" id="GO:0016020">
    <property type="term" value="C:membrane"/>
    <property type="evidence" value="ECO:0007669"/>
    <property type="project" value="UniProtKB-SubCell"/>
</dbReference>
<keyword evidence="8" id="KW-1185">Reference proteome</keyword>
<feature type="domain" description="Major facilitator superfamily (MFS) profile" evidence="6">
    <location>
        <begin position="60"/>
        <end position="360"/>
    </location>
</feature>
<gene>
    <name evidence="7" type="primary">Dsim\GD19300</name>
    <name evidence="7" type="ORF">Dsim_GD19300</name>
</gene>
<feature type="transmembrane region" description="Helical" evidence="5">
    <location>
        <begin position="228"/>
        <end position="246"/>
    </location>
</feature>
<dbReference type="EMBL" id="CM000364">
    <property type="protein sequence ID" value="EDX12323.1"/>
    <property type="molecule type" value="Genomic_DNA"/>
</dbReference>
<dbReference type="HOGENOM" id="CLU_001265_33_3_1"/>
<feature type="transmembrane region" description="Helical" evidence="5">
    <location>
        <begin position="170"/>
        <end position="191"/>
    </location>
</feature>
<evidence type="ECO:0000313" key="8">
    <source>
        <dbReference type="Proteomes" id="UP000000304"/>
    </source>
</evidence>
<evidence type="ECO:0000256" key="1">
    <source>
        <dbReference type="ARBA" id="ARBA00004141"/>
    </source>
</evidence>
<feature type="transmembrane region" description="Helical" evidence="5">
    <location>
        <begin position="198"/>
        <end position="222"/>
    </location>
</feature>
<organism evidence="7 8">
    <name type="scientific">Drosophila simulans</name>
    <name type="common">Fruit fly</name>
    <dbReference type="NCBI Taxonomy" id="7240"/>
    <lineage>
        <taxon>Eukaryota</taxon>
        <taxon>Metazoa</taxon>
        <taxon>Ecdysozoa</taxon>
        <taxon>Arthropoda</taxon>
        <taxon>Hexapoda</taxon>
        <taxon>Insecta</taxon>
        <taxon>Pterygota</taxon>
        <taxon>Neoptera</taxon>
        <taxon>Endopterygota</taxon>
        <taxon>Diptera</taxon>
        <taxon>Brachycera</taxon>
        <taxon>Muscomorpha</taxon>
        <taxon>Ephydroidea</taxon>
        <taxon>Drosophilidae</taxon>
        <taxon>Drosophila</taxon>
        <taxon>Sophophora</taxon>
    </lineage>
</organism>
<evidence type="ECO:0000256" key="3">
    <source>
        <dbReference type="ARBA" id="ARBA00022989"/>
    </source>
</evidence>
<dbReference type="Proteomes" id="UP000000304">
    <property type="component" value="Chromosome 3R"/>
</dbReference>
<accession>B4QTC1</accession>
<keyword evidence="2 5" id="KW-0812">Transmembrane</keyword>
<dbReference type="PhylomeDB" id="B4QTC1"/>
<dbReference type="OMA" id="CFSRKRQ"/>
<dbReference type="InterPro" id="IPR020846">
    <property type="entry name" value="MFS_dom"/>
</dbReference>
<name>B4QTC1_DROSI</name>
<comment type="subcellular location">
    <subcellularLocation>
        <location evidence="1">Membrane</location>
        <topology evidence="1">Multi-pass membrane protein</topology>
    </subcellularLocation>
</comment>
<dbReference type="GO" id="GO:0022857">
    <property type="term" value="F:transmembrane transporter activity"/>
    <property type="evidence" value="ECO:0007669"/>
    <property type="project" value="InterPro"/>
</dbReference>
<keyword evidence="3 5" id="KW-1133">Transmembrane helix</keyword>
<proteinExistence type="predicted"/>
<dbReference type="Pfam" id="PF00083">
    <property type="entry name" value="Sugar_tr"/>
    <property type="match status" value="1"/>
</dbReference>
<evidence type="ECO:0000256" key="5">
    <source>
        <dbReference type="SAM" id="Phobius"/>
    </source>
</evidence>
<dbReference type="PROSITE" id="PS50850">
    <property type="entry name" value="MFS"/>
    <property type="match status" value="1"/>
</dbReference>
<evidence type="ECO:0000259" key="6">
    <source>
        <dbReference type="PROSITE" id="PS50850"/>
    </source>
</evidence>
<evidence type="ECO:0000313" key="7">
    <source>
        <dbReference type="EMBL" id="EDX12323.1"/>
    </source>
</evidence>
<dbReference type="PANTHER" id="PTHR24064">
    <property type="entry name" value="SOLUTE CARRIER FAMILY 22 MEMBER"/>
    <property type="match status" value="1"/>
</dbReference>
<keyword evidence="4 5" id="KW-0472">Membrane</keyword>
<dbReference type="STRING" id="7240.B4QTC1"/>
<sequence>MDLQRVLEKCGNFGPYQILLLGLYGYTNIVSSLHYFSQTLISFTPSHRCSAPVEEYSQNFTERLSCSVIQYDVDRTSFRDYKCTSWDFEKESNYESVTTELAWVCDDAYKLAVGQSFFFIGSALGSIFFGYLADRIGRLPACVLSTLTGASGDFFTSFVGSLPMFSFTRFISGLSLDTQYVLMYILVFEYLSPQHRTFGLNIILGVFYTVGLMISPWIAIWLGNWRSYLWAASLPALGMLIFPLFLHESVEWLLTKGKFDKAVNNLKSVAKFNGRQVDDSVFDEFIKHYREKLNSAQKKSSDTSLGMLRTPRLKKFTPQTLEEGEIFAKGEKWYFFPCFSRKRQPNKSESQLESANEITK</sequence>